<keyword evidence="3" id="KW-0732">Signal</keyword>
<feature type="chain" id="PRO_5039946710" description="Tick transposon" evidence="3">
    <location>
        <begin position="19"/>
        <end position="423"/>
    </location>
</feature>
<evidence type="ECO:0008006" key="6">
    <source>
        <dbReference type="Google" id="ProtNLM"/>
    </source>
</evidence>
<protein>
    <recommendedName>
        <fullName evidence="6">Tick transposon</fullName>
    </recommendedName>
</protein>
<gene>
    <name evidence="4" type="ORF">HPB48_023309</name>
</gene>
<evidence type="ECO:0000256" key="3">
    <source>
        <dbReference type="SAM" id="SignalP"/>
    </source>
</evidence>
<evidence type="ECO:0000256" key="2">
    <source>
        <dbReference type="SAM" id="MobiDB-lite"/>
    </source>
</evidence>
<organism evidence="4 5">
    <name type="scientific">Haemaphysalis longicornis</name>
    <name type="common">Bush tick</name>
    <dbReference type="NCBI Taxonomy" id="44386"/>
    <lineage>
        <taxon>Eukaryota</taxon>
        <taxon>Metazoa</taxon>
        <taxon>Ecdysozoa</taxon>
        <taxon>Arthropoda</taxon>
        <taxon>Chelicerata</taxon>
        <taxon>Arachnida</taxon>
        <taxon>Acari</taxon>
        <taxon>Parasitiformes</taxon>
        <taxon>Ixodida</taxon>
        <taxon>Ixodoidea</taxon>
        <taxon>Ixodidae</taxon>
        <taxon>Haemaphysalinae</taxon>
        <taxon>Haemaphysalis</taxon>
    </lineage>
</organism>
<name>A0A9J6H4X5_HAELO</name>
<evidence type="ECO:0000313" key="5">
    <source>
        <dbReference type="Proteomes" id="UP000821853"/>
    </source>
</evidence>
<dbReference type="InterPro" id="IPR004244">
    <property type="entry name" value="Transposase_22"/>
</dbReference>
<reference evidence="4 5" key="1">
    <citation type="journal article" date="2020" name="Cell">
        <title>Large-Scale Comparative Analyses of Tick Genomes Elucidate Their Genetic Diversity and Vector Capacities.</title>
        <authorList>
            <consortium name="Tick Genome and Microbiome Consortium (TIGMIC)"/>
            <person name="Jia N."/>
            <person name="Wang J."/>
            <person name="Shi W."/>
            <person name="Du L."/>
            <person name="Sun Y."/>
            <person name="Zhan W."/>
            <person name="Jiang J.F."/>
            <person name="Wang Q."/>
            <person name="Zhang B."/>
            <person name="Ji P."/>
            <person name="Bell-Sakyi L."/>
            <person name="Cui X.M."/>
            <person name="Yuan T.T."/>
            <person name="Jiang B.G."/>
            <person name="Yang W.F."/>
            <person name="Lam T.T."/>
            <person name="Chang Q.C."/>
            <person name="Ding S.J."/>
            <person name="Wang X.J."/>
            <person name="Zhu J.G."/>
            <person name="Ruan X.D."/>
            <person name="Zhao L."/>
            <person name="Wei J.T."/>
            <person name="Ye R.Z."/>
            <person name="Que T.C."/>
            <person name="Du C.H."/>
            <person name="Zhou Y.H."/>
            <person name="Cheng J.X."/>
            <person name="Dai P.F."/>
            <person name="Guo W.B."/>
            <person name="Han X.H."/>
            <person name="Huang E.J."/>
            <person name="Li L.F."/>
            <person name="Wei W."/>
            <person name="Gao Y.C."/>
            <person name="Liu J.Z."/>
            <person name="Shao H.Z."/>
            <person name="Wang X."/>
            <person name="Wang C.C."/>
            <person name="Yang T.C."/>
            <person name="Huo Q.B."/>
            <person name="Li W."/>
            <person name="Chen H.Y."/>
            <person name="Chen S.E."/>
            <person name="Zhou L.G."/>
            <person name="Ni X.B."/>
            <person name="Tian J.H."/>
            <person name="Sheng Y."/>
            <person name="Liu T."/>
            <person name="Pan Y.S."/>
            <person name="Xia L.Y."/>
            <person name="Li J."/>
            <person name="Zhao F."/>
            <person name="Cao W.C."/>
        </authorList>
    </citation>
    <scope>NUCLEOTIDE SEQUENCE [LARGE SCALE GENOMIC DNA]</scope>
    <source>
        <strain evidence="4">HaeL-2018</strain>
    </source>
</reference>
<evidence type="ECO:0000256" key="1">
    <source>
        <dbReference type="SAM" id="Coils"/>
    </source>
</evidence>
<feature type="coiled-coil region" evidence="1">
    <location>
        <begin position="181"/>
        <end position="260"/>
    </location>
</feature>
<proteinExistence type="predicted"/>
<dbReference type="Proteomes" id="UP000821853">
    <property type="component" value="Unassembled WGS sequence"/>
</dbReference>
<dbReference type="OMA" id="CDATSER"/>
<dbReference type="PANTHER" id="PTHR11505">
    <property type="entry name" value="L1 TRANSPOSABLE ELEMENT-RELATED"/>
    <property type="match status" value="1"/>
</dbReference>
<feature type="compositionally biased region" description="Low complexity" evidence="2">
    <location>
        <begin position="408"/>
        <end position="423"/>
    </location>
</feature>
<feature type="signal peptide" evidence="3">
    <location>
        <begin position="1"/>
        <end position="18"/>
    </location>
</feature>
<keyword evidence="1" id="KW-0175">Coiled coil</keyword>
<evidence type="ECO:0000313" key="4">
    <source>
        <dbReference type="EMBL" id="KAH9382750.1"/>
    </source>
</evidence>
<keyword evidence="5" id="KW-1185">Reference proteome</keyword>
<feature type="region of interest" description="Disordered" evidence="2">
    <location>
        <begin position="400"/>
        <end position="423"/>
    </location>
</feature>
<dbReference type="Gene3D" id="3.30.70.1820">
    <property type="entry name" value="L1 transposable element, RRM domain"/>
    <property type="match status" value="1"/>
</dbReference>
<dbReference type="OrthoDB" id="6514226at2759"/>
<comment type="caution">
    <text evidence="4">The sequence shown here is derived from an EMBL/GenBank/DDBJ whole genome shotgun (WGS) entry which is preliminary data.</text>
</comment>
<dbReference type="EMBL" id="JABSTR010000265">
    <property type="protein sequence ID" value="KAH9382750.1"/>
    <property type="molecule type" value="Genomic_DNA"/>
</dbReference>
<dbReference type="AlphaFoldDB" id="A0A9J6H4X5"/>
<accession>A0A9J6H4X5</accession>
<dbReference type="VEuPathDB" id="VectorBase:HLOH_058752"/>
<sequence>MVAKNHFCLFTQLALVIGTCIPVCVDSAAHVPKSDTCPLPEACSDIGADFLEPPHPLCDATSERLRKAATTSTATTVDYISSSSKHHPFSGHGMAAATMVAKNHFCLFTQVGGYSIHCRRCNNVCLLLFPCPNVLMVTAGECVHVVKLLLLGGDVELNPGPPKPDPKVQDNEVLLAIGHLTEHLDERHDNLLASIEEVKNNQKVLDNKVSDLTTRLANLEEKVNAFENVSEESRLDCSVASAIRSENAALRARLDDYEDRSRRDNLIFHGISDTAAETWSDTEEKVRAILSSSFEMQLSDDAISRAHRLGAFVADKCRPVVVRFASFKVRDTIFSKKAKLRNTNININEDFCKATRTARKKLPDFGKASGQKYSVKYNKVVINKKSYVYCRVTDSVLPVDPVDDNNENDTNLSPASSSVQASS</sequence>